<gene>
    <name evidence="2" type="ORF">LOTGIDRAFT_109931</name>
</gene>
<protein>
    <recommendedName>
        <fullName evidence="1">DUF5745 domain-containing protein</fullName>
    </recommendedName>
</protein>
<feature type="non-terminal residue" evidence="2">
    <location>
        <position position="1"/>
    </location>
</feature>
<dbReference type="KEGG" id="lgi:LOTGIDRAFT_109931"/>
<dbReference type="GO" id="GO:0005813">
    <property type="term" value="C:centrosome"/>
    <property type="evidence" value="ECO:0007669"/>
    <property type="project" value="InterPro"/>
</dbReference>
<name>V4BCB4_LOTGI</name>
<evidence type="ECO:0000259" key="1">
    <source>
        <dbReference type="Pfam" id="PF19016"/>
    </source>
</evidence>
<dbReference type="Proteomes" id="UP000030746">
    <property type="component" value="Unassembled WGS sequence"/>
</dbReference>
<feature type="domain" description="DUF5745" evidence="1">
    <location>
        <begin position="42"/>
        <end position="101"/>
    </location>
</feature>
<dbReference type="PANTHER" id="PTHR22545">
    <property type="entry name" value="CENTROSOMAL PROTEIN OF 95 KDA"/>
    <property type="match status" value="1"/>
</dbReference>
<dbReference type="GeneID" id="20230527"/>
<dbReference type="AlphaFoldDB" id="V4BCB4"/>
<dbReference type="OMA" id="PKETANC"/>
<dbReference type="GO" id="GO:0000922">
    <property type="term" value="C:spindle pole"/>
    <property type="evidence" value="ECO:0007669"/>
    <property type="project" value="InterPro"/>
</dbReference>
<keyword evidence="3" id="KW-1185">Reference proteome</keyword>
<dbReference type="HOGENOM" id="CLU_1987140_0_0_1"/>
<dbReference type="InterPro" id="IPR036872">
    <property type="entry name" value="CH_dom_sf"/>
</dbReference>
<dbReference type="CTD" id="20230527"/>
<organism evidence="2 3">
    <name type="scientific">Lottia gigantea</name>
    <name type="common">Giant owl limpet</name>
    <dbReference type="NCBI Taxonomy" id="225164"/>
    <lineage>
        <taxon>Eukaryota</taxon>
        <taxon>Metazoa</taxon>
        <taxon>Spiralia</taxon>
        <taxon>Lophotrochozoa</taxon>
        <taxon>Mollusca</taxon>
        <taxon>Gastropoda</taxon>
        <taxon>Patellogastropoda</taxon>
        <taxon>Lottioidea</taxon>
        <taxon>Lottiidae</taxon>
        <taxon>Lottia</taxon>
    </lineage>
</organism>
<evidence type="ECO:0000313" key="3">
    <source>
        <dbReference type="Proteomes" id="UP000030746"/>
    </source>
</evidence>
<accession>V4BCB4</accession>
<dbReference type="InterPro" id="IPR026619">
    <property type="entry name" value="CEP95"/>
</dbReference>
<dbReference type="SUPFAM" id="SSF47576">
    <property type="entry name" value="Calponin-homology domain, CH-domain"/>
    <property type="match status" value="1"/>
</dbReference>
<dbReference type="RefSeq" id="XP_009045254.1">
    <property type="nucleotide sequence ID" value="XM_009047006.1"/>
</dbReference>
<dbReference type="EMBL" id="KB199905">
    <property type="protein sequence ID" value="ESP03772.1"/>
    <property type="molecule type" value="Genomic_DNA"/>
</dbReference>
<dbReference type="Pfam" id="PF19016">
    <property type="entry name" value="DUF5745"/>
    <property type="match status" value="1"/>
</dbReference>
<dbReference type="OrthoDB" id="545730at2759"/>
<dbReference type="PANTHER" id="PTHR22545:SF0">
    <property type="entry name" value="CENTROSOMAL PROTEIN OF 95 KDA"/>
    <property type="match status" value="1"/>
</dbReference>
<proteinExistence type="predicted"/>
<reference evidence="2 3" key="1">
    <citation type="journal article" date="2013" name="Nature">
        <title>Insights into bilaterian evolution from three spiralian genomes.</title>
        <authorList>
            <person name="Simakov O."/>
            <person name="Marletaz F."/>
            <person name="Cho S.J."/>
            <person name="Edsinger-Gonzales E."/>
            <person name="Havlak P."/>
            <person name="Hellsten U."/>
            <person name="Kuo D.H."/>
            <person name="Larsson T."/>
            <person name="Lv J."/>
            <person name="Arendt D."/>
            <person name="Savage R."/>
            <person name="Osoegawa K."/>
            <person name="de Jong P."/>
            <person name="Grimwood J."/>
            <person name="Chapman J.A."/>
            <person name="Shapiro H."/>
            <person name="Aerts A."/>
            <person name="Otillar R.P."/>
            <person name="Terry A.Y."/>
            <person name="Boore J.L."/>
            <person name="Grigoriev I.V."/>
            <person name="Lindberg D.R."/>
            <person name="Seaver E.C."/>
            <person name="Weisblat D.A."/>
            <person name="Putnam N.H."/>
            <person name="Rokhsar D.S."/>
        </authorList>
    </citation>
    <scope>NUCLEOTIDE SEQUENCE [LARGE SCALE GENOMIC DNA]</scope>
</reference>
<dbReference type="Gene3D" id="1.10.418.10">
    <property type="entry name" value="Calponin-like domain"/>
    <property type="match status" value="1"/>
</dbReference>
<dbReference type="InterPro" id="IPR044039">
    <property type="entry name" value="DUF5745"/>
</dbReference>
<evidence type="ECO:0000313" key="2">
    <source>
        <dbReference type="EMBL" id="ESP03772.1"/>
    </source>
</evidence>
<sequence>ELIDTCNLLLHQFNIPIKVINVEDIGATVFVTLYEGLYGEQLPGIVRKPVTREDEIHNCQTVIDSLSKDVLHISLSHIRAVEIINHAREDIAHLVEIFQGLSEYILTRIETDASDYGGKVPEYCLL</sequence>